<organism evidence="2 3">
    <name type="scientific">Eumeta variegata</name>
    <name type="common">Bagworm moth</name>
    <name type="synonym">Eumeta japonica</name>
    <dbReference type="NCBI Taxonomy" id="151549"/>
    <lineage>
        <taxon>Eukaryota</taxon>
        <taxon>Metazoa</taxon>
        <taxon>Ecdysozoa</taxon>
        <taxon>Arthropoda</taxon>
        <taxon>Hexapoda</taxon>
        <taxon>Insecta</taxon>
        <taxon>Pterygota</taxon>
        <taxon>Neoptera</taxon>
        <taxon>Endopterygota</taxon>
        <taxon>Lepidoptera</taxon>
        <taxon>Glossata</taxon>
        <taxon>Ditrysia</taxon>
        <taxon>Tineoidea</taxon>
        <taxon>Psychidae</taxon>
        <taxon>Oiketicinae</taxon>
        <taxon>Eumeta</taxon>
    </lineage>
</organism>
<feature type="region of interest" description="Disordered" evidence="1">
    <location>
        <begin position="178"/>
        <end position="210"/>
    </location>
</feature>
<comment type="caution">
    <text evidence="2">The sequence shown here is derived from an EMBL/GenBank/DDBJ whole genome shotgun (WGS) entry which is preliminary data.</text>
</comment>
<dbReference type="AlphaFoldDB" id="A0A4C1X5T4"/>
<dbReference type="Proteomes" id="UP000299102">
    <property type="component" value="Unassembled WGS sequence"/>
</dbReference>
<proteinExistence type="predicted"/>
<evidence type="ECO:0000313" key="3">
    <source>
        <dbReference type="Proteomes" id="UP000299102"/>
    </source>
</evidence>
<feature type="region of interest" description="Disordered" evidence="1">
    <location>
        <begin position="1"/>
        <end position="23"/>
    </location>
</feature>
<protein>
    <submittedName>
        <fullName evidence="2">Uncharacterized protein</fullName>
    </submittedName>
</protein>
<gene>
    <name evidence="2" type="ORF">EVAR_53309_1</name>
</gene>
<feature type="region of interest" description="Disordered" evidence="1">
    <location>
        <begin position="259"/>
        <end position="299"/>
    </location>
</feature>
<keyword evidence="3" id="KW-1185">Reference proteome</keyword>
<sequence>MSGVKAAAPCGRENNRGDEADVTAPPPLHCVARNHHLCSFRTRIGGPIAQKRSSPQTRLYPAVSQASPTGTVPYCYHSGAAKCLGDHGTAQCTRIRTQTVLPPMSCKQKGPYGQLPWMPACSKETLHPRRLPRRSAFAFSYAERRLDRVIIAWLAVSLGGLTVLCRFVLPRCDPLSNGRSRRRDARALPPAAAGRCRPPPPPPPRSRAFRSRSRERALWSFGAGNCSYCVYSVSAAALVHVRQLGGSCPVLVQEVPQKRANRSNRHYQSDSTMELDQLSTNPSNQMDSPASPDPAPVQDKDYRNLTRLLINGKIPFHTHPLDEERKIKADSATGAKTTGMQLLTAMLNPDVLSARSLIGLKSALAQGSLKETFMCVVEGTTLQTKGCPKARNS</sequence>
<evidence type="ECO:0000256" key="1">
    <source>
        <dbReference type="SAM" id="MobiDB-lite"/>
    </source>
</evidence>
<feature type="compositionally biased region" description="Low complexity" evidence="1">
    <location>
        <begin position="187"/>
        <end position="196"/>
    </location>
</feature>
<feature type="compositionally biased region" description="Polar residues" evidence="1">
    <location>
        <begin position="269"/>
        <end position="288"/>
    </location>
</feature>
<reference evidence="2 3" key="1">
    <citation type="journal article" date="2019" name="Commun. Biol.">
        <title>The bagworm genome reveals a unique fibroin gene that provides high tensile strength.</title>
        <authorList>
            <person name="Kono N."/>
            <person name="Nakamura H."/>
            <person name="Ohtoshi R."/>
            <person name="Tomita M."/>
            <person name="Numata K."/>
            <person name="Arakawa K."/>
        </authorList>
    </citation>
    <scope>NUCLEOTIDE SEQUENCE [LARGE SCALE GENOMIC DNA]</scope>
</reference>
<evidence type="ECO:0000313" key="2">
    <source>
        <dbReference type="EMBL" id="GBP59156.1"/>
    </source>
</evidence>
<accession>A0A4C1X5T4</accession>
<name>A0A4C1X5T4_EUMVA</name>
<dbReference type="EMBL" id="BGZK01000754">
    <property type="protein sequence ID" value="GBP59156.1"/>
    <property type="molecule type" value="Genomic_DNA"/>
</dbReference>